<sequence length="49" mass="5667">MKRGLLIIDRGSREREASEELETICTGIKAKGDYVFTDYCFLELQLLIQ</sequence>
<comment type="caution">
    <text evidence="1">The sequence shown here is derived from an EMBL/GenBank/DDBJ whole genome shotgun (WGS) entry which is preliminary data.</text>
</comment>
<reference evidence="1 2" key="1">
    <citation type="submission" date="2014-06" db="EMBL/GenBank/DDBJ databases">
        <authorList>
            <person name="Ngugi D.K."/>
            <person name="Blom J."/>
            <person name="Alam I."/>
            <person name="Rashid M."/>
            <person name="Baalawi W."/>
            <person name="Zhang G."/>
            <person name="Hikmawan T."/>
            <person name="Guan Y."/>
            <person name="Antunes A."/>
            <person name="Siam R."/>
            <person name="El-Dorry H."/>
            <person name="Bajic V."/>
            <person name="Stingl U."/>
        </authorList>
    </citation>
    <scope>NUCLEOTIDE SEQUENCE [LARGE SCALE GENOMIC DNA]</scope>
    <source>
        <strain evidence="1">SCGC RSA3</strain>
    </source>
</reference>
<gene>
    <name evidence="1" type="ORF">SCCGRSA3_00148</name>
</gene>
<keyword evidence="2" id="KW-1185">Reference proteome</keyword>
<dbReference type="EMBL" id="JOTD01000018">
    <property type="protein sequence ID" value="KFM20687.1"/>
    <property type="molecule type" value="Genomic_DNA"/>
</dbReference>
<dbReference type="EC" id="4.99.1.3" evidence="1"/>
<dbReference type="Gene3D" id="3.40.50.1400">
    <property type="match status" value="1"/>
</dbReference>
<proteinExistence type="predicted"/>
<evidence type="ECO:0000313" key="2">
    <source>
        <dbReference type="Proteomes" id="UP000029383"/>
    </source>
</evidence>
<dbReference type="AlphaFoldDB" id="A0A087S4N3"/>
<organism evidence="1 2">
    <name type="scientific">Marine Group I thaumarchaeote SCGC RSA3</name>
    <dbReference type="NCBI Taxonomy" id="1503183"/>
    <lineage>
        <taxon>Archaea</taxon>
        <taxon>Nitrososphaerota</taxon>
        <taxon>Marine Group I</taxon>
    </lineage>
</organism>
<evidence type="ECO:0000313" key="1">
    <source>
        <dbReference type="EMBL" id="KFM20687.1"/>
    </source>
</evidence>
<accession>A0A087S4N3</accession>
<dbReference type="SUPFAM" id="SSF53800">
    <property type="entry name" value="Chelatase"/>
    <property type="match status" value="1"/>
</dbReference>
<keyword evidence="1" id="KW-0456">Lyase</keyword>
<name>A0A087S4N3_9ARCH</name>
<protein>
    <submittedName>
        <fullName evidence="1">Sirohydrochlorin cobaltochelatase protein</fullName>
        <ecNumber evidence="1">4.99.1.3</ecNumber>
    </submittedName>
</protein>
<dbReference type="GO" id="GO:0016852">
    <property type="term" value="F:sirohydrochlorin cobaltochelatase activity"/>
    <property type="evidence" value="ECO:0007669"/>
    <property type="project" value="UniProtKB-EC"/>
</dbReference>
<dbReference type="Proteomes" id="UP000029383">
    <property type="component" value="Unassembled WGS sequence"/>
</dbReference>
<dbReference type="PATRIC" id="fig|1503183.3.peg.134"/>